<evidence type="ECO:0000313" key="2">
    <source>
        <dbReference type="EMBL" id="GAW83159.1"/>
    </source>
</evidence>
<dbReference type="Proteomes" id="UP000195521">
    <property type="component" value="Unassembled WGS sequence"/>
</dbReference>
<dbReference type="InterPro" id="IPR027417">
    <property type="entry name" value="P-loop_NTPase"/>
</dbReference>
<proteinExistence type="predicted"/>
<reference evidence="3" key="1">
    <citation type="submission" date="2017-04" db="EMBL/GenBank/DDBJ databases">
        <title>Plasmodium gonderi genome.</title>
        <authorList>
            <person name="Arisue N."/>
            <person name="Honma H."/>
            <person name="Kawai S."/>
            <person name="Tougan T."/>
            <person name="Tanabe K."/>
            <person name="Horii T."/>
        </authorList>
    </citation>
    <scope>NUCLEOTIDE SEQUENCE [LARGE SCALE GENOMIC DNA]</scope>
    <source>
        <strain evidence="3">ATCC 30045</strain>
    </source>
</reference>
<feature type="domain" description="CobW/HypB/UreG nucleotide-binding" evidence="1">
    <location>
        <begin position="4"/>
        <end position="49"/>
    </location>
</feature>
<sequence>MIGITIITGFLGSGKTTLLKNLLKESLKKEKKIAIIHNEFTENNNNIDKIVFKDINDIYNFPKANKAERGSKDEAKRDSTNVQKVDDTTEENDLTIVNRIENDEGYIYELNNGCLCCSNKSNFVKLIENILSMKSSYDYIFVEVAGVYDNIQLNNLLWLDELNKSKIYLDSIVYVLDAYNFLKSFQRDDFFPYQYGTLARDKAEFNFTEVKQNLHCEESESRIEKERSEINSKDKHNEDIQRVGENPTNEQLIVCDIVIINKIDKITDQDKEKLKCFVKNMNPLSYIYPTSYAKIPIENLTNLKCYEKKNIKNMLTKQMNYQNESHKNVFHYSDFVNFSLHFNHSIPDLINLSKQLNKMKKEFIQSKNKDVIKNIFSFKKKNIFSFKKINNTLVTLLWSKNLEIYRGKGVFVAFNDDIYSYKNKLKLNIYYYQSVGDLYEINLVKSDIHEFFQTDTNYQKPKVHNYECSDLEKDTHIIQDAQRTDHKDWEDEISDVEYYLSDSSSCSDKSSSSGGSDDYNLNNILNGSDVFTSRFLFIGKHIDVENIRSKLNDCLCD</sequence>
<accession>A0A1Y1JKV6</accession>
<dbReference type="SUPFAM" id="SSF52540">
    <property type="entry name" value="P-loop containing nucleoside triphosphate hydrolases"/>
    <property type="match status" value="1"/>
</dbReference>
<dbReference type="GeneID" id="39749902"/>
<dbReference type="PANTHER" id="PTHR13748:SF31">
    <property type="entry name" value="ZINC-REGULATED GTPASE METALLOPROTEIN ACTIVATOR 1A-RELATED"/>
    <property type="match status" value="1"/>
</dbReference>
<dbReference type="AlphaFoldDB" id="A0A1Y1JKV6"/>
<dbReference type="EMBL" id="BDQF01000014">
    <property type="protein sequence ID" value="GAW83159.1"/>
    <property type="molecule type" value="Genomic_DNA"/>
</dbReference>
<dbReference type="Gene3D" id="3.40.50.300">
    <property type="entry name" value="P-loop containing nucleotide triphosphate hydrolases"/>
    <property type="match status" value="1"/>
</dbReference>
<dbReference type="OMA" id="TELKCYE"/>
<name>A0A1Y1JKV6_PLAGO</name>
<dbReference type="RefSeq" id="XP_028545748.1">
    <property type="nucleotide sequence ID" value="XM_028689947.1"/>
</dbReference>
<organism evidence="2 3">
    <name type="scientific">Plasmodium gonderi</name>
    <dbReference type="NCBI Taxonomy" id="77519"/>
    <lineage>
        <taxon>Eukaryota</taxon>
        <taxon>Sar</taxon>
        <taxon>Alveolata</taxon>
        <taxon>Apicomplexa</taxon>
        <taxon>Aconoidasida</taxon>
        <taxon>Haemosporida</taxon>
        <taxon>Plasmodiidae</taxon>
        <taxon>Plasmodium</taxon>
        <taxon>Plasmodium (Plasmodium)</taxon>
    </lineage>
</organism>
<dbReference type="InterPro" id="IPR003495">
    <property type="entry name" value="CobW/HypB/UreG_nucleotide-bd"/>
</dbReference>
<dbReference type="GO" id="GO:0005737">
    <property type="term" value="C:cytoplasm"/>
    <property type="evidence" value="ECO:0007669"/>
    <property type="project" value="TreeGrafter"/>
</dbReference>
<feature type="domain" description="CobW/HypB/UreG nucleotide-binding" evidence="1">
    <location>
        <begin position="100"/>
        <end position="285"/>
    </location>
</feature>
<protein>
    <submittedName>
        <fullName evidence="2">COBW domain-containing protein 1</fullName>
    </submittedName>
</protein>
<evidence type="ECO:0000313" key="3">
    <source>
        <dbReference type="Proteomes" id="UP000195521"/>
    </source>
</evidence>
<comment type="caution">
    <text evidence="2">The sequence shown here is derived from an EMBL/GenBank/DDBJ whole genome shotgun (WGS) entry which is preliminary data.</text>
</comment>
<gene>
    <name evidence="2" type="ORF">PGO_134310</name>
</gene>
<dbReference type="InterPro" id="IPR051316">
    <property type="entry name" value="Zinc-reg_GTPase_activator"/>
</dbReference>
<dbReference type="PANTHER" id="PTHR13748">
    <property type="entry name" value="COBW-RELATED"/>
    <property type="match status" value="1"/>
</dbReference>
<dbReference type="OrthoDB" id="258627at2759"/>
<dbReference type="Pfam" id="PF02492">
    <property type="entry name" value="cobW"/>
    <property type="match status" value="2"/>
</dbReference>
<keyword evidence="3" id="KW-1185">Reference proteome</keyword>
<evidence type="ECO:0000259" key="1">
    <source>
        <dbReference type="Pfam" id="PF02492"/>
    </source>
</evidence>